<reference evidence="3" key="1">
    <citation type="submission" date="2024-05" db="EMBL/GenBank/DDBJ databases">
        <title>30 novel species of actinomycetes from the DSMZ collection.</title>
        <authorList>
            <person name="Nouioui I."/>
        </authorList>
    </citation>
    <scope>NUCLEOTIDE SEQUENCE</scope>
    <source>
        <strain evidence="3">DSM 40473</strain>
    </source>
</reference>
<organism evidence="3 4">
    <name type="scientific">Streptomyces hesseae</name>
    <dbReference type="NCBI Taxonomy" id="3075519"/>
    <lineage>
        <taxon>Bacteria</taxon>
        <taxon>Bacillati</taxon>
        <taxon>Actinomycetota</taxon>
        <taxon>Actinomycetes</taxon>
        <taxon>Kitasatosporales</taxon>
        <taxon>Streptomycetaceae</taxon>
        <taxon>Streptomyces</taxon>
    </lineage>
</organism>
<evidence type="ECO:0000313" key="3">
    <source>
        <dbReference type="EMBL" id="MDT0451432.1"/>
    </source>
</evidence>
<evidence type="ECO:0000313" key="4">
    <source>
        <dbReference type="Proteomes" id="UP001180531"/>
    </source>
</evidence>
<evidence type="ECO:0008006" key="5">
    <source>
        <dbReference type="Google" id="ProtNLM"/>
    </source>
</evidence>
<accession>A0ABU2SRB3</accession>
<protein>
    <recommendedName>
        <fullName evidence="5">ABC transporter permease</fullName>
    </recommendedName>
</protein>
<dbReference type="Proteomes" id="UP001180531">
    <property type="component" value="Unassembled WGS sequence"/>
</dbReference>
<feature type="transmembrane region" description="Helical" evidence="2">
    <location>
        <begin position="31"/>
        <end position="50"/>
    </location>
</feature>
<keyword evidence="2" id="KW-0812">Transmembrane</keyword>
<comment type="caution">
    <text evidence="3">The sequence shown here is derived from an EMBL/GenBank/DDBJ whole genome shotgun (WGS) entry which is preliminary data.</text>
</comment>
<gene>
    <name evidence="3" type="ORF">RM609_20400</name>
</gene>
<dbReference type="RefSeq" id="WP_311612836.1">
    <property type="nucleotide sequence ID" value="NZ_JAVRFI010000013.1"/>
</dbReference>
<evidence type="ECO:0000256" key="2">
    <source>
        <dbReference type="SAM" id="Phobius"/>
    </source>
</evidence>
<name>A0ABU2SRB3_9ACTN</name>
<proteinExistence type="predicted"/>
<evidence type="ECO:0000256" key="1">
    <source>
        <dbReference type="SAM" id="MobiDB-lite"/>
    </source>
</evidence>
<keyword evidence="4" id="KW-1185">Reference proteome</keyword>
<sequence length="51" mass="5573">MNDTTSDDAAPNRPATSRSGKPMSLRTLRRAGRWETLALLVVLLVVVFAFA</sequence>
<feature type="region of interest" description="Disordered" evidence="1">
    <location>
        <begin position="1"/>
        <end position="24"/>
    </location>
</feature>
<dbReference type="EMBL" id="JAVRFI010000013">
    <property type="protein sequence ID" value="MDT0451432.1"/>
    <property type="molecule type" value="Genomic_DNA"/>
</dbReference>
<keyword evidence="2" id="KW-0472">Membrane</keyword>
<keyword evidence="2" id="KW-1133">Transmembrane helix</keyword>